<accession>A0A397J2V1</accession>
<protein>
    <submittedName>
        <fullName evidence="3">Uncharacterized protein</fullName>
    </submittedName>
</protein>
<dbReference type="Proteomes" id="UP000266861">
    <property type="component" value="Unassembled WGS sequence"/>
</dbReference>
<dbReference type="PANTHER" id="PTHR11835">
    <property type="entry name" value="DECARBOXYLATING DEHYDROGENASES-ISOCITRATE, ISOPROPYLMALATE, TARTRATE"/>
    <property type="match status" value="1"/>
</dbReference>
<dbReference type="AlphaFoldDB" id="A0A397J2V1"/>
<proteinExistence type="inferred from homology"/>
<dbReference type="GO" id="GO:0006099">
    <property type="term" value="P:tricarboxylic acid cycle"/>
    <property type="evidence" value="ECO:0007669"/>
    <property type="project" value="UniProtKB-KW"/>
</dbReference>
<dbReference type="OrthoDB" id="10261637at2759"/>
<dbReference type="EMBL" id="PQFF01000109">
    <property type="protein sequence ID" value="RHZ81707.1"/>
    <property type="molecule type" value="Genomic_DNA"/>
</dbReference>
<comment type="caution">
    <text evidence="3">The sequence shown here is derived from an EMBL/GenBank/DDBJ whole genome shotgun (WGS) entry which is preliminary data.</text>
</comment>
<sequence length="166" mass="18545">MTNWVEVCLGSELCCSANQSDLKKGITKYVRKHTVTLIPGTRIDKETTYAEKTIFKAANVPIECEQLDLSGFAWGVSSVVAQTNLILKKHTVTLIPGTRIDKETTYAEKTIFKAANVPIECEQLDLSDVDFAIIHENTEGELLWFRVSGIIEDFKDFLEKGGNVMD</sequence>
<dbReference type="SUPFAM" id="SSF53659">
    <property type="entry name" value="Isocitrate/Isopropylmalate dehydrogenase-like"/>
    <property type="match status" value="1"/>
</dbReference>
<name>A0A397J2V1_9GLOM</name>
<evidence type="ECO:0000313" key="4">
    <source>
        <dbReference type="Proteomes" id="UP000266861"/>
    </source>
</evidence>
<keyword evidence="2" id="KW-0816">Tricarboxylic acid cycle</keyword>
<evidence type="ECO:0000256" key="1">
    <source>
        <dbReference type="ARBA" id="ARBA00007769"/>
    </source>
</evidence>
<dbReference type="STRING" id="1348612.A0A397J2V1"/>
<dbReference type="PANTHER" id="PTHR11835:SF42">
    <property type="entry name" value="ISOCITRATE DEHYDROGENASE [NAD] SUBUNIT BETA, MITOCHONDRIAL"/>
    <property type="match status" value="1"/>
</dbReference>
<comment type="similarity">
    <text evidence="1">Belongs to the isocitrate and isopropylmalate dehydrogenases family.</text>
</comment>
<dbReference type="GO" id="GO:0005739">
    <property type="term" value="C:mitochondrion"/>
    <property type="evidence" value="ECO:0007669"/>
    <property type="project" value="TreeGrafter"/>
</dbReference>
<keyword evidence="4" id="KW-1185">Reference proteome</keyword>
<reference evidence="3 4" key="1">
    <citation type="submission" date="2018-08" db="EMBL/GenBank/DDBJ databases">
        <title>Genome and evolution of the arbuscular mycorrhizal fungus Diversispora epigaea (formerly Glomus versiforme) and its bacterial endosymbionts.</title>
        <authorList>
            <person name="Sun X."/>
            <person name="Fei Z."/>
            <person name="Harrison M."/>
        </authorList>
    </citation>
    <scope>NUCLEOTIDE SEQUENCE [LARGE SCALE GENOMIC DNA]</scope>
    <source>
        <strain evidence="3 4">IT104</strain>
    </source>
</reference>
<evidence type="ECO:0000313" key="3">
    <source>
        <dbReference type="EMBL" id="RHZ81707.1"/>
    </source>
</evidence>
<gene>
    <name evidence="3" type="ORF">Glove_117g463</name>
</gene>
<dbReference type="GO" id="GO:0004449">
    <property type="term" value="F:isocitrate dehydrogenase (NAD+) activity"/>
    <property type="evidence" value="ECO:0007669"/>
    <property type="project" value="TreeGrafter"/>
</dbReference>
<organism evidence="3 4">
    <name type="scientific">Diversispora epigaea</name>
    <dbReference type="NCBI Taxonomy" id="1348612"/>
    <lineage>
        <taxon>Eukaryota</taxon>
        <taxon>Fungi</taxon>
        <taxon>Fungi incertae sedis</taxon>
        <taxon>Mucoromycota</taxon>
        <taxon>Glomeromycotina</taxon>
        <taxon>Glomeromycetes</taxon>
        <taxon>Diversisporales</taxon>
        <taxon>Diversisporaceae</taxon>
        <taxon>Diversispora</taxon>
    </lineage>
</organism>
<evidence type="ECO:0000256" key="2">
    <source>
        <dbReference type="ARBA" id="ARBA00022532"/>
    </source>
</evidence>
<dbReference type="GO" id="GO:0006102">
    <property type="term" value="P:isocitrate metabolic process"/>
    <property type="evidence" value="ECO:0007669"/>
    <property type="project" value="TreeGrafter"/>
</dbReference>